<dbReference type="AlphaFoldDB" id="I4FSL6"/>
<name>I4FSL6_MICAE</name>
<evidence type="ECO:0000313" key="2">
    <source>
        <dbReference type="Proteomes" id="UP000003172"/>
    </source>
</evidence>
<organism evidence="1 2">
    <name type="scientific">Microcystis aeruginosa PCC 9717</name>
    <dbReference type="NCBI Taxonomy" id="1160286"/>
    <lineage>
        <taxon>Bacteria</taxon>
        <taxon>Bacillati</taxon>
        <taxon>Cyanobacteriota</taxon>
        <taxon>Cyanophyceae</taxon>
        <taxon>Oscillatoriophycideae</taxon>
        <taxon>Chroococcales</taxon>
        <taxon>Microcystaceae</taxon>
        <taxon>Microcystis</taxon>
    </lineage>
</organism>
<sequence length="51" mass="5638">MITIYQLKPAFQKILSPLVKQLAKQGITANQITTSAAVLSLDFPHTEILKN</sequence>
<accession>I4FSL6</accession>
<dbReference type="EMBL" id="CAII01000457">
    <property type="protein sequence ID" value="CCH98641.1"/>
    <property type="molecule type" value="Genomic_DNA"/>
</dbReference>
<reference evidence="1 2" key="1">
    <citation type="submission" date="2012-04" db="EMBL/GenBank/DDBJ databases">
        <authorList>
            <person name="Genoscope - CEA"/>
        </authorList>
    </citation>
    <scope>NUCLEOTIDE SEQUENCE [LARGE SCALE GENOMIC DNA]</scope>
    <source>
        <strain evidence="1 2">9717</strain>
    </source>
</reference>
<evidence type="ECO:0000313" key="1">
    <source>
        <dbReference type="EMBL" id="CCH98641.1"/>
    </source>
</evidence>
<dbReference type="Proteomes" id="UP000003172">
    <property type="component" value="Unassembled WGS sequence"/>
</dbReference>
<proteinExistence type="predicted"/>
<comment type="caution">
    <text evidence="1">The sequence shown here is derived from an EMBL/GenBank/DDBJ whole genome shotgun (WGS) entry which is preliminary data.</text>
</comment>
<gene>
    <name evidence="1" type="ORF">MICAB_510005</name>
</gene>
<dbReference type="HOGENOM" id="CLU_3100829_0_0_3"/>
<protein>
    <submittedName>
        <fullName evidence="1">Uncharacterized protein</fullName>
    </submittedName>
</protein>